<dbReference type="InterPro" id="IPR003395">
    <property type="entry name" value="RecF/RecN/SMC_N"/>
</dbReference>
<sequence>MYISELALHGFKSFANKQRLSFGEGITAVVGPNGCGKTNIVDAVRWVLGEQKIRMLRSARLDDIIFNGSDAKKALSVCEVSLTVHNNKGMLPLEYNDVEITRRIFRNGESEYMINRNGCRLKDIHNLFVDTGMGADAYSVIELKMIEDILSENADDRRRMFEEAAGINKYRHQRRATLLKLDATHADLERVDDIISEVENKVHSLQLQMKRYKRHATLVEQLRDSEITLASLRRQSILKELDPLRKNVDTFGKQYSNRMDEEKGREDALEILRKEYEKQREELSKIQTKIDSFSEERQICSNQMLVLSEQERGAEQTIERLNDEKTDGERKKKSHYQRIEELEAEYAAVEPKVKSVTKEYESLIDALERSDVKYSDAQKRLDSLSEAQIEHLKKLNNSRSLRERTEEIVDEKIQALSGMEKRSDDHDEDNKRLKSKQKSLIAERKKCEKTVDQNKVEMEELESSITQFRAEKHENTLEFHRIANRVETLESQLQFYREVVERGEGYSGGARHILNNREKFPTVIDTVANVIDVKEKYRPAVEAALGPVSQSLICEKRSDAMKLIEQLSGEGMGRVWIIPLDAVRNKVSTVEESQTGVDASSVVKCESKYQPIVDCFLKGTPIVKKSAHAEKCLAEG</sequence>
<dbReference type="EMBL" id="UINC01012408">
    <property type="protein sequence ID" value="SVA54201.1"/>
    <property type="molecule type" value="Genomic_DNA"/>
</dbReference>
<dbReference type="InterPro" id="IPR027417">
    <property type="entry name" value="P-loop_NTPase"/>
</dbReference>
<evidence type="ECO:0000259" key="4">
    <source>
        <dbReference type="SMART" id="SM00968"/>
    </source>
</evidence>
<dbReference type="PANTHER" id="PTHR43977">
    <property type="entry name" value="STRUCTURAL MAINTENANCE OF CHROMOSOMES PROTEIN 3"/>
    <property type="match status" value="1"/>
</dbReference>
<accession>A0A381WPJ0</accession>
<dbReference type="AlphaFoldDB" id="A0A381WPJ0"/>
<feature type="domain" description="SMC hinge" evidence="4">
    <location>
        <begin position="521"/>
        <end position="633"/>
    </location>
</feature>
<feature type="non-terminal residue" evidence="5">
    <location>
        <position position="636"/>
    </location>
</feature>
<protein>
    <recommendedName>
        <fullName evidence="4">SMC hinge domain-containing protein</fullName>
    </recommendedName>
</protein>
<evidence type="ECO:0000256" key="3">
    <source>
        <dbReference type="SAM" id="MobiDB-lite"/>
    </source>
</evidence>
<reference evidence="5" key="1">
    <citation type="submission" date="2018-05" db="EMBL/GenBank/DDBJ databases">
        <authorList>
            <person name="Lanie J.A."/>
            <person name="Ng W.-L."/>
            <person name="Kazmierczak K.M."/>
            <person name="Andrzejewski T.M."/>
            <person name="Davidsen T.M."/>
            <person name="Wayne K.J."/>
            <person name="Tettelin H."/>
            <person name="Glass J.I."/>
            <person name="Rusch D."/>
            <person name="Podicherti R."/>
            <person name="Tsui H.-C.T."/>
            <person name="Winkler M.E."/>
        </authorList>
    </citation>
    <scope>NUCLEOTIDE SEQUENCE</scope>
</reference>
<dbReference type="GO" id="GO:0051276">
    <property type="term" value="P:chromosome organization"/>
    <property type="evidence" value="ECO:0007669"/>
    <property type="project" value="InterPro"/>
</dbReference>
<dbReference type="SUPFAM" id="SSF52540">
    <property type="entry name" value="P-loop containing nucleoside triphosphate hydrolases"/>
    <property type="match status" value="1"/>
</dbReference>
<feature type="region of interest" description="Disordered" evidence="3">
    <location>
        <begin position="417"/>
        <end position="438"/>
    </location>
</feature>
<dbReference type="Gene3D" id="1.10.287.1490">
    <property type="match status" value="1"/>
</dbReference>
<feature type="coiled-coil region" evidence="2">
    <location>
        <begin position="188"/>
        <end position="215"/>
    </location>
</feature>
<dbReference type="Gene3D" id="1.20.1060.20">
    <property type="match status" value="1"/>
</dbReference>
<keyword evidence="1 2" id="KW-0175">Coiled coil</keyword>
<evidence type="ECO:0000313" key="5">
    <source>
        <dbReference type="EMBL" id="SVA54201.1"/>
    </source>
</evidence>
<dbReference type="SUPFAM" id="SSF75553">
    <property type="entry name" value="Smc hinge domain"/>
    <property type="match status" value="1"/>
</dbReference>
<dbReference type="GO" id="GO:0005524">
    <property type="term" value="F:ATP binding"/>
    <property type="evidence" value="ECO:0007669"/>
    <property type="project" value="InterPro"/>
</dbReference>
<gene>
    <name evidence="5" type="ORF">METZ01_LOCUS107055</name>
</gene>
<dbReference type="Pfam" id="PF06470">
    <property type="entry name" value="SMC_hinge"/>
    <property type="match status" value="1"/>
</dbReference>
<organism evidence="5">
    <name type="scientific">marine metagenome</name>
    <dbReference type="NCBI Taxonomy" id="408172"/>
    <lineage>
        <taxon>unclassified sequences</taxon>
        <taxon>metagenomes</taxon>
        <taxon>ecological metagenomes</taxon>
    </lineage>
</organism>
<dbReference type="InterPro" id="IPR036277">
    <property type="entry name" value="SMC_hinge_sf"/>
</dbReference>
<dbReference type="Gene3D" id="3.40.50.300">
    <property type="entry name" value="P-loop containing nucleotide triphosphate hydrolases"/>
    <property type="match status" value="1"/>
</dbReference>
<evidence type="ECO:0000256" key="1">
    <source>
        <dbReference type="ARBA" id="ARBA00023054"/>
    </source>
</evidence>
<name>A0A381WPJ0_9ZZZZ</name>
<feature type="coiled-coil region" evidence="2">
    <location>
        <begin position="259"/>
        <end position="387"/>
    </location>
</feature>
<dbReference type="InterPro" id="IPR010935">
    <property type="entry name" value="SMC_hinge"/>
</dbReference>
<dbReference type="Pfam" id="PF02463">
    <property type="entry name" value="SMC_N"/>
    <property type="match status" value="1"/>
</dbReference>
<feature type="compositionally biased region" description="Basic and acidic residues" evidence="3">
    <location>
        <begin position="417"/>
        <end position="432"/>
    </location>
</feature>
<evidence type="ECO:0000256" key="2">
    <source>
        <dbReference type="SAM" id="Coils"/>
    </source>
</evidence>
<proteinExistence type="predicted"/>
<dbReference type="GO" id="GO:0005694">
    <property type="term" value="C:chromosome"/>
    <property type="evidence" value="ECO:0007669"/>
    <property type="project" value="InterPro"/>
</dbReference>
<dbReference type="SMART" id="SM00968">
    <property type="entry name" value="SMC_hinge"/>
    <property type="match status" value="1"/>
</dbReference>